<gene>
    <name evidence="2" type="ORF">AV274_2616</name>
</gene>
<feature type="compositionally biased region" description="Low complexity" evidence="1">
    <location>
        <begin position="270"/>
        <end position="281"/>
    </location>
</feature>
<organism evidence="2 3">
    <name type="scientific">Blastocystis sp. subtype 1 (strain ATCC 50177 / NandII)</name>
    <dbReference type="NCBI Taxonomy" id="478820"/>
    <lineage>
        <taxon>Eukaryota</taxon>
        <taxon>Sar</taxon>
        <taxon>Stramenopiles</taxon>
        <taxon>Bigyra</taxon>
        <taxon>Opalozoa</taxon>
        <taxon>Opalinata</taxon>
        <taxon>Blastocystidae</taxon>
        <taxon>Blastocystis</taxon>
    </lineage>
</organism>
<dbReference type="STRING" id="478820.A0A196SF15"/>
<feature type="region of interest" description="Disordered" evidence="1">
    <location>
        <begin position="240"/>
        <end position="281"/>
    </location>
</feature>
<comment type="caution">
    <text evidence="2">The sequence shown here is derived from an EMBL/GenBank/DDBJ whole genome shotgun (WGS) entry which is preliminary data.</text>
</comment>
<evidence type="ECO:0000256" key="1">
    <source>
        <dbReference type="SAM" id="MobiDB-lite"/>
    </source>
</evidence>
<keyword evidence="3" id="KW-1185">Reference proteome</keyword>
<dbReference type="AlphaFoldDB" id="A0A196SF15"/>
<dbReference type="EMBL" id="LXWW01000126">
    <property type="protein sequence ID" value="OAO15655.1"/>
    <property type="molecule type" value="Genomic_DNA"/>
</dbReference>
<feature type="region of interest" description="Disordered" evidence="1">
    <location>
        <begin position="193"/>
        <end position="228"/>
    </location>
</feature>
<accession>A0A196SF15</accession>
<protein>
    <recommendedName>
        <fullName evidence="4">PH domain-containing protein</fullName>
    </recommendedName>
</protein>
<dbReference type="Proteomes" id="UP000078348">
    <property type="component" value="Unassembled WGS sequence"/>
</dbReference>
<name>A0A196SF15_BLAHN</name>
<evidence type="ECO:0000313" key="3">
    <source>
        <dbReference type="Proteomes" id="UP000078348"/>
    </source>
</evidence>
<proteinExistence type="predicted"/>
<reference evidence="2 3" key="1">
    <citation type="submission" date="2016-05" db="EMBL/GenBank/DDBJ databases">
        <title>Nuclear genome of Blastocystis sp. subtype 1 NandII.</title>
        <authorList>
            <person name="Gentekaki E."/>
            <person name="Curtis B."/>
            <person name="Stairs C."/>
            <person name="Eme L."/>
            <person name="Herman E."/>
            <person name="Klimes V."/>
            <person name="Arias M.C."/>
            <person name="Elias M."/>
            <person name="Hilliou F."/>
            <person name="Klute M."/>
            <person name="Malik S.-B."/>
            <person name="Pightling A."/>
            <person name="Rachubinski R."/>
            <person name="Salas D."/>
            <person name="Schlacht A."/>
            <person name="Suga H."/>
            <person name="Archibald J."/>
            <person name="Ball S.G."/>
            <person name="Clark G."/>
            <person name="Dacks J."/>
            <person name="Van Der Giezen M."/>
            <person name="Tsaousis A."/>
            <person name="Roger A."/>
        </authorList>
    </citation>
    <scope>NUCLEOTIDE SEQUENCE [LARGE SCALE GENOMIC DNA]</scope>
    <source>
        <strain evidence="3">ATCC 50177 / NandII</strain>
    </source>
</reference>
<evidence type="ECO:0008006" key="4">
    <source>
        <dbReference type="Google" id="ProtNLM"/>
    </source>
</evidence>
<feature type="region of interest" description="Disordered" evidence="1">
    <location>
        <begin position="311"/>
        <end position="346"/>
    </location>
</feature>
<sequence>MGPERTSNRVHTTPAIRIGSSVHVCMNPNTNYNIKYSTQMLEAAEEYVKTRSILPLLNYLNLSLNSNQTHVILNALRAKNLFFDSSLENTHYDVQPGFRLSCCVCNVMEFKQWKLIGAACDAASEVIKCIIPFLFCEKCFRKRFCIQSQTPILCGVAVLPSKEYYINRFQEIASEPAPNSLLLLTANTAPLSSKQPKRLLNPQHQPSLFKPNPFQPAQIQPSAHPPRPMASLALLHKEAQHPPPVRPVSSFPVPAHPVPTSASPLSPRLAPQSGAAQSVQSVQPAQAVQSVQPAQPVQSVQSTQSVQSVQPAQPVQPVQPTQAVQPVQPAQPAQPESTETESEEGALPEEMTFSLSYRHGSIFRSYIPCFVVVNRFSVLKYPNDKRNDRKVKEIALIDAVVDHSTVKSDSKHPHCVVIRPGPHSNRKKPFIFSLASRDAEAEFLQIVGEYKRHAEEHTTQDDYVDDSE</sequence>
<feature type="compositionally biased region" description="Low complexity" evidence="1">
    <location>
        <begin position="311"/>
        <end position="335"/>
    </location>
</feature>
<evidence type="ECO:0000313" key="2">
    <source>
        <dbReference type="EMBL" id="OAO15655.1"/>
    </source>
</evidence>